<feature type="transmembrane region" description="Helical" evidence="1">
    <location>
        <begin position="156"/>
        <end position="179"/>
    </location>
</feature>
<accession>S3DVC7</accession>
<feature type="transmembrane region" description="Helical" evidence="1">
    <location>
        <begin position="114"/>
        <end position="135"/>
    </location>
</feature>
<keyword evidence="1" id="KW-1133">Transmembrane helix</keyword>
<dbReference type="AlphaFoldDB" id="S3DVC7"/>
<organism evidence="2 3">
    <name type="scientific">Glarea lozoyensis (strain ATCC 20868 / MF5171)</name>
    <dbReference type="NCBI Taxonomy" id="1116229"/>
    <lineage>
        <taxon>Eukaryota</taxon>
        <taxon>Fungi</taxon>
        <taxon>Dikarya</taxon>
        <taxon>Ascomycota</taxon>
        <taxon>Pezizomycotina</taxon>
        <taxon>Leotiomycetes</taxon>
        <taxon>Helotiales</taxon>
        <taxon>Helotiaceae</taxon>
        <taxon>Glarea</taxon>
    </lineage>
</organism>
<feature type="transmembrane region" description="Helical" evidence="1">
    <location>
        <begin position="191"/>
        <end position="212"/>
    </location>
</feature>
<proteinExistence type="predicted"/>
<keyword evidence="1" id="KW-0812">Transmembrane</keyword>
<keyword evidence="1" id="KW-0472">Membrane</keyword>
<keyword evidence="3" id="KW-1185">Reference proteome</keyword>
<dbReference type="Proteomes" id="UP000016922">
    <property type="component" value="Unassembled WGS sequence"/>
</dbReference>
<name>S3DVC7_GLAL2</name>
<dbReference type="HOGENOM" id="CLU_1001337_0_0_1"/>
<dbReference type="EMBL" id="KE145364">
    <property type="protein sequence ID" value="EPE30328.1"/>
    <property type="molecule type" value="Genomic_DNA"/>
</dbReference>
<evidence type="ECO:0000256" key="1">
    <source>
        <dbReference type="SAM" id="Phobius"/>
    </source>
</evidence>
<reference evidence="2 3" key="1">
    <citation type="journal article" date="2013" name="BMC Genomics">
        <title>Genomics-driven discovery of the pneumocandin biosynthetic gene cluster in the fungus Glarea lozoyensis.</title>
        <authorList>
            <person name="Chen L."/>
            <person name="Yue Q."/>
            <person name="Zhang X."/>
            <person name="Xiang M."/>
            <person name="Wang C."/>
            <person name="Li S."/>
            <person name="Che Y."/>
            <person name="Ortiz-Lopez F.J."/>
            <person name="Bills G.F."/>
            <person name="Liu X."/>
            <person name="An Z."/>
        </authorList>
    </citation>
    <scope>NUCLEOTIDE SEQUENCE [LARGE SCALE GENOMIC DNA]</scope>
    <source>
        <strain evidence="3">ATCC 20868 / MF5171</strain>
    </source>
</reference>
<dbReference type="RefSeq" id="XP_008082721.1">
    <property type="nucleotide sequence ID" value="XM_008084530.1"/>
</dbReference>
<dbReference type="OrthoDB" id="10467090at2759"/>
<protein>
    <submittedName>
        <fullName evidence="2">Uncharacterized protein</fullName>
    </submittedName>
</protein>
<evidence type="ECO:0000313" key="3">
    <source>
        <dbReference type="Proteomes" id="UP000016922"/>
    </source>
</evidence>
<gene>
    <name evidence="2" type="ORF">GLAREA_13051</name>
</gene>
<dbReference type="KEGG" id="glz:GLAREA_13051"/>
<sequence>MEDILVNSIAAIQINAIMTIPSVSEVALLVPFQVALGLTPGVSIGFTGISSECVWYTLSFGYGVDAFARSVGCGTTATSFTVQPTAKNAPATTVNCVPSGFVVAHSTEPCATQAVLLIPLIVSNVVVVAVNVVLSRLKFQNKVKFWGEPSTVDDKWAPWSGLTTVPLVVVQAVASAALIRAGGYLASWVDLILLWLLRPRTLWFIMFLYGALGNEYQRSATDYLFADGILTLLGIHQCSAKAWTSFAETDFCVSNIGALAAIHAAVPLLNGLFRAWST</sequence>
<dbReference type="GeneID" id="19472091"/>
<feature type="transmembrane region" description="Helical" evidence="1">
    <location>
        <begin position="256"/>
        <end position="276"/>
    </location>
</feature>
<evidence type="ECO:0000313" key="2">
    <source>
        <dbReference type="EMBL" id="EPE30328.1"/>
    </source>
</evidence>